<gene>
    <name evidence="1" type="ORF">UFOVP1454_19</name>
</gene>
<evidence type="ECO:0000313" key="1">
    <source>
        <dbReference type="EMBL" id="CAB4214092.1"/>
    </source>
</evidence>
<reference evidence="1" key="1">
    <citation type="submission" date="2020-05" db="EMBL/GenBank/DDBJ databases">
        <authorList>
            <person name="Chiriac C."/>
            <person name="Salcher M."/>
            <person name="Ghai R."/>
            <person name="Kavagutti S V."/>
        </authorList>
    </citation>
    <scope>NUCLEOTIDE SEQUENCE</scope>
</reference>
<dbReference type="InterPro" id="IPR013321">
    <property type="entry name" value="Arc_rbn_hlx_hlx"/>
</dbReference>
<protein>
    <submittedName>
        <fullName evidence="1">Ribbon-helix-helix protein, CopG</fullName>
    </submittedName>
</protein>
<organism evidence="1">
    <name type="scientific">uncultured Caudovirales phage</name>
    <dbReference type="NCBI Taxonomy" id="2100421"/>
    <lineage>
        <taxon>Viruses</taxon>
        <taxon>Duplodnaviria</taxon>
        <taxon>Heunggongvirae</taxon>
        <taxon>Uroviricota</taxon>
        <taxon>Caudoviricetes</taxon>
        <taxon>Peduoviridae</taxon>
        <taxon>Maltschvirus</taxon>
        <taxon>Maltschvirus maltsch</taxon>
    </lineage>
</organism>
<dbReference type="SUPFAM" id="SSF47598">
    <property type="entry name" value="Ribbon-helix-helix"/>
    <property type="match status" value="1"/>
</dbReference>
<dbReference type="GO" id="GO:0006355">
    <property type="term" value="P:regulation of DNA-templated transcription"/>
    <property type="evidence" value="ECO:0007669"/>
    <property type="project" value="InterPro"/>
</dbReference>
<sequence>MSNNKENILLSVRIPKELKEKLYNRAEAEYRTTSALVRYILEAALGK</sequence>
<proteinExistence type="predicted"/>
<dbReference type="InterPro" id="IPR010985">
    <property type="entry name" value="Ribbon_hlx_hlx"/>
</dbReference>
<accession>A0A6J5SIJ3</accession>
<name>A0A6J5SIJ3_9CAUD</name>
<dbReference type="Gene3D" id="1.10.1220.10">
    <property type="entry name" value="Met repressor-like"/>
    <property type="match status" value="1"/>
</dbReference>
<dbReference type="EMBL" id="LR797414">
    <property type="protein sequence ID" value="CAB4214092.1"/>
    <property type="molecule type" value="Genomic_DNA"/>
</dbReference>